<protein>
    <submittedName>
        <fullName evidence="2">Uncharacterized protein</fullName>
    </submittedName>
</protein>
<proteinExistence type="predicted"/>
<organism evidence="2">
    <name type="scientific">uncultured Adhaeribacter sp</name>
    <dbReference type="NCBI Taxonomy" id="448109"/>
    <lineage>
        <taxon>Bacteria</taxon>
        <taxon>Pseudomonadati</taxon>
        <taxon>Bacteroidota</taxon>
        <taxon>Cytophagia</taxon>
        <taxon>Cytophagales</taxon>
        <taxon>Hymenobacteraceae</taxon>
        <taxon>Adhaeribacter</taxon>
        <taxon>environmental samples</taxon>
    </lineage>
</organism>
<feature type="non-terminal residue" evidence="2">
    <location>
        <position position="87"/>
    </location>
</feature>
<feature type="chain" id="PRO_5026784480" evidence="1">
    <location>
        <begin position="23"/>
        <end position="87"/>
    </location>
</feature>
<evidence type="ECO:0000313" key="2">
    <source>
        <dbReference type="EMBL" id="CAA9221269.1"/>
    </source>
</evidence>
<sequence length="87" mass="9051">MMLLTRFVCLIAFLCFTSTSSAGHFPFPVGARAAGLAGAAVTLSDIWAIGNNVAGIAHLKKATVGIFAENRFGMQAFTTVGLQAAYP</sequence>
<dbReference type="EMBL" id="CADCTJ010000177">
    <property type="protein sequence ID" value="CAA9221269.1"/>
    <property type="molecule type" value="Genomic_DNA"/>
</dbReference>
<keyword evidence="1" id="KW-0732">Signal</keyword>
<name>A0A6J4HEG9_9BACT</name>
<evidence type="ECO:0000256" key="1">
    <source>
        <dbReference type="SAM" id="SignalP"/>
    </source>
</evidence>
<feature type="signal peptide" evidence="1">
    <location>
        <begin position="1"/>
        <end position="22"/>
    </location>
</feature>
<accession>A0A6J4HEG9</accession>
<reference evidence="2" key="1">
    <citation type="submission" date="2020-02" db="EMBL/GenBank/DDBJ databases">
        <authorList>
            <person name="Meier V. D."/>
        </authorList>
    </citation>
    <scope>NUCLEOTIDE SEQUENCE</scope>
    <source>
        <strain evidence="2">AVDCRST_MAG95</strain>
    </source>
</reference>
<dbReference type="AlphaFoldDB" id="A0A6J4HEG9"/>
<gene>
    <name evidence="2" type="ORF">AVDCRST_MAG95-551</name>
</gene>